<sequence length="660" mass="74101">MTSNAIYGIDVARGSPRSGQVPRYAVAILKDGSVYRHSMLKMHRIFRMIKDDRPMIIAVDNIYELAKDKKELIHFLEKLPSGVKLVQVTGGLKQVSLPFLAHKYDISINPRDPGDEAEACARLAEMGVGVEVSLFEDKTKIKVSRARSLGRGGWSQNRYRRKVHGAVKVKSREIESILKGAAKERNFNFTSKAVKGFGGYVRCEFTVNARKCDVPIHSSSGSDVQVNVRSLVRDKIQYIPLKSKERKATIVGVDPGTTVGLSILSLEGDVLHCVSYRGISHDEVVKLISEYGKPAIVATDVYPMPAAVEKIRRSFSAVSYSPGGPIPSEEKIELAKPHGYSNDHERDSLSAAISAYKKYRQLFLKIESKAPPYMDIDKIKVEVIKGSSIEEAINSLKEQNQATKAQKSVAESSGSFSEGIDDETYRKMTEKLKRRDLEIAELQEYVKELIDQRRSRDSTISNLESKIRQMRETEHLKLQKEKEISIRNKKIDNLKKDIKRLNKRLHDSKAQVKRLKSIKKMEIRGEGIPVKVISSFSREAILNVADVYGLKKGDVVYFQDPSGGSASTASLLADYSPKALIVPAGISYAAKEVFFEKSIPVLENLDIQKEGDFAVVSPDVLKIAIENWFGKADHWKKEKEEEKLKSLVDEYRSERRRGIT</sequence>
<reference evidence="4 8" key="3">
    <citation type="submission" date="2018-10" db="EMBL/GenBank/DDBJ databases">
        <title>Cultivation of a novel Methanohalophilus strain from Kebrit Deep of the Red Sea and a genomic comparison of members of the genus Methanohalophilus.</title>
        <authorList>
            <person name="Guan Y."/>
            <person name="Ngugi D.K."/>
            <person name="Stingl U."/>
        </authorList>
    </citation>
    <scope>NUCLEOTIDE SEQUENCE [LARGE SCALE GENOMIC DNA]</scope>
    <source>
        <strain evidence="4 8">DSM 3094</strain>
    </source>
</reference>
<protein>
    <submittedName>
        <fullName evidence="4">DUF460 domain-containing protein</fullName>
    </submittedName>
</protein>
<feature type="coiled-coil region" evidence="1">
    <location>
        <begin position="484"/>
        <end position="518"/>
    </location>
</feature>
<dbReference type="EMBL" id="RJJG01000003">
    <property type="protein sequence ID" value="RNI09582.1"/>
    <property type="molecule type" value="Genomic_DNA"/>
</dbReference>
<dbReference type="EMBL" id="FNMU01000003">
    <property type="protein sequence ID" value="SDW48140.1"/>
    <property type="molecule type" value="Genomic_DNA"/>
</dbReference>
<dbReference type="Proteomes" id="UP000198669">
    <property type="component" value="Unassembled WGS sequence"/>
</dbReference>
<dbReference type="OrthoDB" id="15228at2157"/>
<gene>
    <name evidence="3" type="ORF">BHR79_07560</name>
    <name evidence="4" type="ORF">EFE40_02660</name>
    <name evidence="5" type="ORF">SAMN04515625_0996</name>
</gene>
<dbReference type="RefSeq" id="WP_072561779.1">
    <property type="nucleotide sequence ID" value="NZ_CP017921.1"/>
</dbReference>
<dbReference type="AlphaFoldDB" id="A0A1L3Q3A7"/>
<evidence type="ECO:0000256" key="1">
    <source>
        <dbReference type="SAM" id="Coils"/>
    </source>
</evidence>
<dbReference type="KEGG" id="mhaz:BHR79_07560"/>
<dbReference type="STRING" id="2177.BHR79_07560"/>
<reference evidence="3 6" key="1">
    <citation type="submission" date="2016-10" db="EMBL/GenBank/DDBJ databases">
        <title>Methanohalophilus halophilus.</title>
        <authorList>
            <person name="L'haridon S."/>
        </authorList>
    </citation>
    <scope>NUCLEOTIDE SEQUENCE [LARGE SCALE GENOMIC DNA]</scope>
    <source>
        <strain evidence="3 6">Z-7982</strain>
    </source>
</reference>
<feature type="compositionally biased region" description="Polar residues" evidence="2">
    <location>
        <begin position="399"/>
        <end position="416"/>
    </location>
</feature>
<feature type="region of interest" description="Disordered" evidence="2">
    <location>
        <begin position="399"/>
        <end position="422"/>
    </location>
</feature>
<dbReference type="InterPro" id="IPR007408">
    <property type="entry name" value="DUF460"/>
</dbReference>
<evidence type="ECO:0000313" key="6">
    <source>
        <dbReference type="Proteomes" id="UP000186879"/>
    </source>
</evidence>
<reference evidence="5 7" key="2">
    <citation type="submission" date="2016-10" db="EMBL/GenBank/DDBJ databases">
        <authorList>
            <person name="de Groot N.N."/>
        </authorList>
    </citation>
    <scope>NUCLEOTIDE SEQUENCE [LARGE SCALE GENOMIC DNA]</scope>
    <source>
        <strain evidence="5 7">Z-7982</strain>
    </source>
</reference>
<evidence type="ECO:0000313" key="5">
    <source>
        <dbReference type="EMBL" id="SDW48140.1"/>
    </source>
</evidence>
<dbReference type="Pfam" id="PF04312">
    <property type="entry name" value="DUF460"/>
    <property type="match status" value="1"/>
</dbReference>
<name>A0A1L3Q3A7_9EURY</name>
<accession>A0A1L3Q3A7</accession>
<evidence type="ECO:0000313" key="8">
    <source>
        <dbReference type="Proteomes" id="UP000267921"/>
    </source>
</evidence>
<dbReference type="PANTHER" id="PTHR40707:SF1">
    <property type="entry name" value="DUF460 DOMAIN-CONTAINING PROTEIN"/>
    <property type="match status" value="1"/>
</dbReference>
<dbReference type="PANTHER" id="PTHR40707">
    <property type="entry name" value="POSSIBLE NUCLEASE OF RNASE H FOLD, RUVC/YQGF FAMILY"/>
    <property type="match status" value="1"/>
</dbReference>
<proteinExistence type="predicted"/>
<evidence type="ECO:0000313" key="4">
    <source>
        <dbReference type="EMBL" id="RNI09582.1"/>
    </source>
</evidence>
<dbReference type="Proteomes" id="UP000186879">
    <property type="component" value="Chromosome"/>
</dbReference>
<organism evidence="3 6">
    <name type="scientific">Methanohalophilus halophilus</name>
    <dbReference type="NCBI Taxonomy" id="2177"/>
    <lineage>
        <taxon>Archaea</taxon>
        <taxon>Methanobacteriati</taxon>
        <taxon>Methanobacteriota</taxon>
        <taxon>Stenosarchaea group</taxon>
        <taxon>Methanomicrobia</taxon>
        <taxon>Methanosarcinales</taxon>
        <taxon>Methanosarcinaceae</taxon>
        <taxon>Methanohalophilus</taxon>
    </lineage>
</organism>
<keyword evidence="1" id="KW-0175">Coiled coil</keyword>
<dbReference type="GeneID" id="30583615"/>
<dbReference type="Proteomes" id="UP000267921">
    <property type="component" value="Unassembled WGS sequence"/>
</dbReference>
<dbReference type="EMBL" id="CP017921">
    <property type="protein sequence ID" value="APH39349.1"/>
    <property type="molecule type" value="Genomic_DNA"/>
</dbReference>
<evidence type="ECO:0000313" key="7">
    <source>
        <dbReference type="Proteomes" id="UP000198669"/>
    </source>
</evidence>
<evidence type="ECO:0000313" key="3">
    <source>
        <dbReference type="EMBL" id="APH39349.1"/>
    </source>
</evidence>
<evidence type="ECO:0000256" key="2">
    <source>
        <dbReference type="SAM" id="MobiDB-lite"/>
    </source>
</evidence>
<keyword evidence="6" id="KW-1185">Reference proteome</keyword>